<evidence type="ECO:0000256" key="3">
    <source>
        <dbReference type="SAM" id="MobiDB-lite"/>
    </source>
</evidence>
<dbReference type="Proteomes" id="UP001648503">
    <property type="component" value="Unassembled WGS sequence"/>
</dbReference>
<dbReference type="PANTHER" id="PTHR46457">
    <property type="entry name" value="DNA REPAIR PROTEIN RAD51 HOMOLOG 4"/>
    <property type="match status" value="1"/>
</dbReference>
<dbReference type="InterPro" id="IPR027417">
    <property type="entry name" value="P-loop_NTPase"/>
</dbReference>
<dbReference type="PROSITE" id="PS50162">
    <property type="entry name" value="RECA_2"/>
    <property type="match status" value="1"/>
</dbReference>
<keyword evidence="2" id="KW-0539">Nucleus</keyword>
<dbReference type="SUPFAM" id="SSF52540">
    <property type="entry name" value="P-loop containing nucleoside triphosphate hydrolases"/>
    <property type="match status" value="1"/>
</dbReference>
<reference evidence="5 6" key="1">
    <citation type="submission" date="2021-02" db="EMBL/GenBank/DDBJ databases">
        <title>Variation within the Batrachochytrium salamandrivorans European outbreak.</title>
        <authorList>
            <person name="Kelly M."/>
            <person name="Pasmans F."/>
            <person name="Shea T.P."/>
            <person name="Munoz J.F."/>
            <person name="Carranza S."/>
            <person name="Cuomo C.A."/>
            <person name="Martel A."/>
        </authorList>
    </citation>
    <scope>NUCLEOTIDE SEQUENCE [LARGE SCALE GENOMIC DNA]</scope>
    <source>
        <strain evidence="5 6">AMFP18/2</strain>
    </source>
</reference>
<dbReference type="Gene3D" id="3.40.50.300">
    <property type="entry name" value="P-loop containing nucleotide triphosphate hydrolases"/>
    <property type="match status" value="1"/>
</dbReference>
<evidence type="ECO:0000313" key="5">
    <source>
        <dbReference type="EMBL" id="KAH6588014.1"/>
    </source>
</evidence>
<evidence type="ECO:0000256" key="2">
    <source>
        <dbReference type="ARBA" id="ARBA00023242"/>
    </source>
</evidence>
<feature type="region of interest" description="Disordered" evidence="3">
    <location>
        <begin position="352"/>
        <end position="384"/>
    </location>
</feature>
<evidence type="ECO:0000256" key="1">
    <source>
        <dbReference type="ARBA" id="ARBA00004123"/>
    </source>
</evidence>
<dbReference type="InterPro" id="IPR020588">
    <property type="entry name" value="RecA_ATP-bd"/>
</dbReference>
<dbReference type="PANTHER" id="PTHR46457:SF1">
    <property type="entry name" value="DNA REPAIR PROTEIN RAD51 HOMOLOG 4"/>
    <property type="match status" value="1"/>
</dbReference>
<name>A0ABQ8EX51_9FUNG</name>
<evidence type="ECO:0000259" key="4">
    <source>
        <dbReference type="PROSITE" id="PS50162"/>
    </source>
</evidence>
<keyword evidence="6" id="KW-1185">Reference proteome</keyword>
<organism evidence="5 6">
    <name type="scientific">Batrachochytrium salamandrivorans</name>
    <dbReference type="NCBI Taxonomy" id="1357716"/>
    <lineage>
        <taxon>Eukaryota</taxon>
        <taxon>Fungi</taxon>
        <taxon>Fungi incertae sedis</taxon>
        <taxon>Chytridiomycota</taxon>
        <taxon>Chytridiomycota incertae sedis</taxon>
        <taxon>Chytridiomycetes</taxon>
        <taxon>Rhizophydiales</taxon>
        <taxon>Rhizophydiales incertae sedis</taxon>
        <taxon>Batrachochytrium</taxon>
    </lineage>
</organism>
<comment type="caution">
    <text evidence="5">The sequence shown here is derived from an EMBL/GenBank/DDBJ whole genome shotgun (WGS) entry which is preliminary data.</text>
</comment>
<dbReference type="InterPro" id="IPR051988">
    <property type="entry name" value="HRR_RAD51_Paralog"/>
</dbReference>
<comment type="subcellular location">
    <subcellularLocation>
        <location evidence="1">Nucleus</location>
    </subcellularLocation>
</comment>
<feature type="region of interest" description="Disordered" evidence="3">
    <location>
        <begin position="250"/>
        <end position="275"/>
    </location>
</feature>
<sequence>MSMSLADAIKICNVEAWLDQSLMQRLQRIGIRTDGPNLPLTTIPASCCPLPAINTPPTYMQVFDVLSADGAKICNLVGCSPESISALQSALSRLMVQNFVVASEVSQTQLSNFKLYSTGIQKIDEMLDGGLRPCEIIEFSGLPSSGKTQMCHLITAVTVASTLDSRVIYIDSGGSFYASRILTMLISSQYIQQFSPLSDPSNLLARIEHVQCFSAFSAIRYLEALLQESQRAISVCNTSVHVEASSKMSLAQSDMDGGGQSTPTPTSRPSMPVSPSQISVNSGTFNIPSLIIIDSVGQLFSPLIGQGGYATLGTFSDLIINIAKVLAIPIVTVNSSVSARFSDVNSDITEYGSASTGLGSSRNSNHAHTTSAPISTPGSRQTQTKPALGAMWDAVPFYRLYFTISSNDGRAELYRVYDAPSSEDGKSDPDSRHGKFNVHGVDSQLRVVENIVELLDGPDKSKLGQRCQLLVSANDVFGR</sequence>
<feature type="domain" description="RecA family profile 1" evidence="4">
    <location>
        <begin position="112"/>
        <end position="336"/>
    </location>
</feature>
<proteinExistence type="predicted"/>
<gene>
    <name evidence="5" type="ORF">BASA50_010961</name>
</gene>
<accession>A0ABQ8EX51</accession>
<dbReference type="EMBL" id="JAFCIX010000546">
    <property type="protein sequence ID" value="KAH6588014.1"/>
    <property type="molecule type" value="Genomic_DNA"/>
</dbReference>
<protein>
    <recommendedName>
        <fullName evidence="4">RecA family profile 1 domain-containing protein</fullName>
    </recommendedName>
</protein>
<evidence type="ECO:0000313" key="6">
    <source>
        <dbReference type="Proteomes" id="UP001648503"/>
    </source>
</evidence>
<dbReference type="InterPro" id="IPR013632">
    <property type="entry name" value="Rad51_C"/>
</dbReference>
<feature type="compositionally biased region" description="Low complexity" evidence="3">
    <location>
        <begin position="261"/>
        <end position="275"/>
    </location>
</feature>
<dbReference type="Pfam" id="PF08423">
    <property type="entry name" value="Rad51"/>
    <property type="match status" value="1"/>
</dbReference>